<feature type="transmembrane region" description="Helical" evidence="2">
    <location>
        <begin position="20"/>
        <end position="40"/>
    </location>
</feature>
<proteinExistence type="predicted"/>
<dbReference type="EMBL" id="JACCFP010000001">
    <property type="protein sequence ID" value="NYJ03049.1"/>
    <property type="molecule type" value="Genomic_DNA"/>
</dbReference>
<comment type="caution">
    <text evidence="3">The sequence shown here is derived from an EMBL/GenBank/DDBJ whole genome shotgun (WGS) entry which is preliminary data.</text>
</comment>
<feature type="compositionally biased region" description="Polar residues" evidence="1">
    <location>
        <begin position="70"/>
        <end position="82"/>
    </location>
</feature>
<keyword evidence="2" id="KW-0812">Transmembrane</keyword>
<feature type="region of interest" description="Disordered" evidence="1">
    <location>
        <begin position="49"/>
        <end position="108"/>
    </location>
</feature>
<feature type="compositionally biased region" description="Acidic residues" evidence="1">
    <location>
        <begin position="83"/>
        <end position="94"/>
    </location>
</feature>
<dbReference type="RefSeq" id="WP_179669338.1">
    <property type="nucleotide sequence ID" value="NZ_JACCFP010000001.1"/>
</dbReference>
<organism evidence="3 4">
    <name type="scientific">Nocardioides thalensis</name>
    <dbReference type="NCBI Taxonomy" id="1914755"/>
    <lineage>
        <taxon>Bacteria</taxon>
        <taxon>Bacillati</taxon>
        <taxon>Actinomycetota</taxon>
        <taxon>Actinomycetes</taxon>
        <taxon>Propionibacteriales</taxon>
        <taxon>Nocardioidaceae</taxon>
        <taxon>Nocardioides</taxon>
    </lineage>
</organism>
<keyword evidence="3" id="KW-0449">Lipoprotein</keyword>
<protein>
    <submittedName>
        <fullName evidence="3">Putative small lipoprotein YifL</fullName>
    </submittedName>
</protein>
<gene>
    <name evidence="3" type="ORF">HNR19_003747</name>
</gene>
<dbReference type="Proteomes" id="UP000530424">
    <property type="component" value="Unassembled WGS sequence"/>
</dbReference>
<evidence type="ECO:0000256" key="2">
    <source>
        <dbReference type="SAM" id="Phobius"/>
    </source>
</evidence>
<name>A0A853C737_9ACTN</name>
<keyword evidence="2" id="KW-1133">Transmembrane helix</keyword>
<reference evidence="3 4" key="1">
    <citation type="submission" date="2020-07" db="EMBL/GenBank/DDBJ databases">
        <title>Sequencing the genomes of 1000 actinobacteria strains.</title>
        <authorList>
            <person name="Klenk H.-P."/>
        </authorList>
    </citation>
    <scope>NUCLEOTIDE SEQUENCE [LARGE SCALE GENOMIC DNA]</scope>
    <source>
        <strain evidence="3 4">DSM 103833</strain>
    </source>
</reference>
<dbReference type="AlphaFoldDB" id="A0A853C737"/>
<evidence type="ECO:0000256" key="1">
    <source>
        <dbReference type="SAM" id="MobiDB-lite"/>
    </source>
</evidence>
<evidence type="ECO:0000313" key="3">
    <source>
        <dbReference type="EMBL" id="NYJ03049.1"/>
    </source>
</evidence>
<evidence type="ECO:0000313" key="4">
    <source>
        <dbReference type="Proteomes" id="UP000530424"/>
    </source>
</evidence>
<keyword evidence="2" id="KW-0472">Membrane</keyword>
<sequence>MTDDQGSQDRPERAVLNGVLALVGVALVVGLILAGVALIATRMLGLSGDDASADAGETAKESLYLPPPQKTTDSGPEITLNTEDADVDEPTDEATTERTKPTESESAKEGEISLQALQSEVAAGENIDLTGVYPGGEGAILQVQRFEGGAWADFDATIPVSNETFSTYIFTGVTGTHRFRVIDNASGTSSNEVKVTVR</sequence>
<accession>A0A853C737</accession>
<feature type="compositionally biased region" description="Basic and acidic residues" evidence="1">
    <location>
        <begin position="95"/>
        <end position="108"/>
    </location>
</feature>
<keyword evidence="4" id="KW-1185">Reference proteome</keyword>